<evidence type="ECO:0000313" key="3">
    <source>
        <dbReference type="Proteomes" id="UP000298097"/>
    </source>
</evidence>
<dbReference type="RefSeq" id="WP_135773810.1">
    <property type="nucleotide sequence ID" value="NZ_RQEY01000015.1"/>
</dbReference>
<dbReference type="Gene3D" id="1.10.150.690">
    <property type="entry name" value="DUF2063"/>
    <property type="match status" value="1"/>
</dbReference>
<dbReference type="EMBL" id="RQEY01000015">
    <property type="protein sequence ID" value="TGK40272.1"/>
    <property type="molecule type" value="Genomic_DNA"/>
</dbReference>
<gene>
    <name evidence="2" type="ORF">EHO65_09145</name>
</gene>
<sequence length="251" mass="28756">MRPEEFRKIFSSAVLKKEEGPFLSDQILPGGKLGSNSAIAVYQNGYLARFTEALGEKYEAVWKVLGDEDFFETAKTFIEDHPSHSYNISNYGEDFPDFLRETFAEHPILAEIADLELHVFRIFHLPQNGVDHLQNSLPQKETEDLNIIFHESVRFLEYFYPVYDLWKTENSEDLPQFLAERKQYLLLGKKGSDLFVSEIGEWEFSFGKYLAEGKSILESLEIIGNPPKGLGSISEFLSGMKINRLIINISS</sequence>
<dbReference type="InterPro" id="IPR018640">
    <property type="entry name" value="DUF2063"/>
</dbReference>
<dbReference type="AlphaFoldDB" id="A0A4R9H543"/>
<dbReference type="InterPro" id="IPR044922">
    <property type="entry name" value="DUF2063_N_sf"/>
</dbReference>
<dbReference type="Proteomes" id="UP000298097">
    <property type="component" value="Unassembled WGS sequence"/>
</dbReference>
<comment type="caution">
    <text evidence="2">The sequence shown here is derived from an EMBL/GenBank/DDBJ whole genome shotgun (WGS) entry which is preliminary data.</text>
</comment>
<accession>A0A4R9H543</accession>
<keyword evidence="3" id="KW-1185">Reference proteome</keyword>
<name>A0A4R9H543_9LEPT</name>
<protein>
    <submittedName>
        <fullName evidence="2">DUF2063 domain-containing protein</fullName>
    </submittedName>
</protein>
<evidence type="ECO:0000313" key="2">
    <source>
        <dbReference type="EMBL" id="TGK40272.1"/>
    </source>
</evidence>
<proteinExistence type="predicted"/>
<feature type="domain" description="Putative DNA-binding" evidence="1">
    <location>
        <begin position="10"/>
        <end position="99"/>
    </location>
</feature>
<dbReference type="OrthoDB" id="343356at2"/>
<organism evidence="2 3">
    <name type="scientific">Leptospira andrefontaineae</name>
    <dbReference type="NCBI Taxonomy" id="2484976"/>
    <lineage>
        <taxon>Bacteria</taxon>
        <taxon>Pseudomonadati</taxon>
        <taxon>Spirochaetota</taxon>
        <taxon>Spirochaetia</taxon>
        <taxon>Leptospirales</taxon>
        <taxon>Leptospiraceae</taxon>
        <taxon>Leptospira</taxon>
    </lineage>
</organism>
<reference evidence="2" key="1">
    <citation type="journal article" date="2019" name="PLoS Negl. Trop. Dis.">
        <title>Revisiting the worldwide diversity of Leptospira species in the environment.</title>
        <authorList>
            <person name="Vincent A.T."/>
            <person name="Schiettekatte O."/>
            <person name="Bourhy P."/>
            <person name="Veyrier F.J."/>
            <person name="Picardeau M."/>
        </authorList>
    </citation>
    <scope>NUCLEOTIDE SEQUENCE [LARGE SCALE GENOMIC DNA]</scope>
    <source>
        <strain evidence="2">201800301</strain>
    </source>
</reference>
<evidence type="ECO:0000259" key="1">
    <source>
        <dbReference type="Pfam" id="PF09836"/>
    </source>
</evidence>
<dbReference type="Pfam" id="PF09836">
    <property type="entry name" value="DUF2063"/>
    <property type="match status" value="1"/>
</dbReference>